<evidence type="ECO:0000256" key="1">
    <source>
        <dbReference type="SAM" id="Phobius"/>
    </source>
</evidence>
<keyword evidence="6" id="KW-1185">Reference proteome</keyword>
<keyword evidence="1" id="KW-0812">Transmembrane</keyword>
<feature type="transmembrane region" description="Helical" evidence="1">
    <location>
        <begin position="320"/>
        <end position="342"/>
    </location>
</feature>
<evidence type="ECO:0000313" key="4">
    <source>
        <dbReference type="EMBL" id="MXP38443.1"/>
    </source>
</evidence>
<feature type="transmembrane region" description="Helical" evidence="1">
    <location>
        <begin position="482"/>
        <end position="504"/>
    </location>
</feature>
<dbReference type="InterPro" id="IPR027268">
    <property type="entry name" value="Peptidase_M4/M1_CTD_sf"/>
</dbReference>
<feature type="transmembrane region" description="Helical" evidence="1">
    <location>
        <begin position="570"/>
        <end position="590"/>
    </location>
</feature>
<feature type="transmembrane region" description="Helical" evidence="1">
    <location>
        <begin position="241"/>
        <end position="262"/>
    </location>
</feature>
<gene>
    <name evidence="3" type="ORF">FHS52_002448</name>
    <name evidence="4" type="ORF">GRI59_07425</name>
</gene>
<feature type="transmembrane region" description="Helical" evidence="1">
    <location>
        <begin position="101"/>
        <end position="126"/>
    </location>
</feature>
<feature type="transmembrane region" description="Helical" evidence="1">
    <location>
        <begin position="449"/>
        <end position="470"/>
    </location>
</feature>
<reference evidence="3 6" key="2">
    <citation type="submission" date="2020-08" db="EMBL/GenBank/DDBJ databases">
        <title>Genomic Encyclopedia of Type Strains, Phase IV (KMG-IV): sequencing the most valuable type-strain genomes for metagenomic binning, comparative biology and taxonomic classification.</title>
        <authorList>
            <person name="Goeker M."/>
        </authorList>
    </citation>
    <scope>NUCLEOTIDE SEQUENCE [LARGE SCALE GENOMIC DNA]</scope>
    <source>
        <strain evidence="3 6">DSM 8510</strain>
    </source>
</reference>
<reference evidence="4 5" key="1">
    <citation type="submission" date="2019-12" db="EMBL/GenBank/DDBJ databases">
        <title>Genomic-based taxomic classification of the family Erythrobacteraceae.</title>
        <authorList>
            <person name="Xu L."/>
        </authorList>
    </citation>
    <scope>NUCLEOTIDE SEQUENCE [LARGE SCALE GENOMIC DNA]</scope>
    <source>
        <strain evidence="4 5">JCM 10282</strain>
    </source>
</reference>
<feature type="transmembrane region" description="Helical" evidence="1">
    <location>
        <begin position="176"/>
        <end position="196"/>
    </location>
</feature>
<dbReference type="Proteomes" id="UP000548685">
    <property type="component" value="Unassembled WGS sequence"/>
</dbReference>
<keyword evidence="4" id="KW-0031">Aminopeptidase</keyword>
<feature type="transmembrane region" description="Helical" evidence="1">
    <location>
        <begin position="146"/>
        <end position="169"/>
    </location>
</feature>
<dbReference type="Pfam" id="PF01433">
    <property type="entry name" value="Peptidase_M1"/>
    <property type="match status" value="1"/>
</dbReference>
<dbReference type="Proteomes" id="UP000430021">
    <property type="component" value="Unassembled WGS sequence"/>
</dbReference>
<dbReference type="SUPFAM" id="SSF55486">
    <property type="entry name" value="Metalloproteases ('zincins'), catalytic domain"/>
    <property type="match status" value="1"/>
</dbReference>
<sequence>MLTASIAAFEIRYQLKNPVFWVSALIFLLIGFGFAASENVSFGTPGSVHENSPYAVVFALGLLATFYLFVITSFVANAVVRDDATGFGPMIRATPVGRTQFLAGRFLGGLVIAIIGYMAVPLGIALGTAMPWVDPETVGPGGFATYAWPFLVIAVPNIILSSALLFSLATITRSMLASYIGVLVLVMGYLVISVILSADPSYQDAIARYEPLGMGAIGELSRYWTAAEMNTRLMPLEGNLLFNRVFILGLSALFLGFAWARFSMTERAPSRWRQRRLAKQAAKAAKAGEVTPRVLTAPVQRSFGADHAMQSFWVRLKSEVLLVAKSPGLIVLLLIGLGFSAINLAFGQTTFGTPSYPLTADIITTVIGSMSLFTLIVAVFYGGELVWRERDVKIGEIVDATPVPAWAMFVPKILAIFLVLLAMSLVGMATGIGYQLIKGAPSIDGGLYLSAYVLPQSIDVLLIAVLAVFFQVLSPNKYIGWGLFLVWFVSRIFLSNLGYTNMLYMFGGGPGEPLSDMNGTGGFWVGGLISRAYWGCFGVLLLVFAHWAWPRGTVVAVMPRLKGIGQRISLASGGIAVAAVAGMIGTGLVIHHNIKELNSYETSDEAEARMAEYERKYLKFAALPRPVVTDVVFDVAIDPAERRLDVTGHYDLRNDSGVPITEMHIRQGDDAVEYSRLDIAGAKLATHDKRHFHRVYRFDTPLAPGATTRLDFTSRVWRRGFANSGAATDIVDNGTFVNNSVFAPVIGMDQRGLLQDRTARRRQGLPDELRMAKLEDVKAQGENYVHSDWVNSRITISSVADQVPIAPGNKISDEVKGGRRIAVFQSPAPILNFFSVQSARYAVAEQQAGPVILSVYHDPKHAWNVPAMLKAMQTSLGYFERNFGPYQFGYARIIEFPGYQSFAQAFAGTMPYSESIGFAADVRDPETIDYVSYVTAHEFGHQYWAHQVVGGDMQGSTLLSETLAQYSALMVMKQLYGEDKIRRFLKFELDQYLAGRKGDVLDEQPMIRVENQQHIHYRKGSVAMYLLQHRLGEDAVNRALARLVARYKFKPAPYARSLDLIAELRKEAKTPEDQALITDLFEKITIYDFKAKEAVTAQLPDLTYRTRITIEAAKFTADGKGNERPARLAESIEVGVFTDRPGTGAFAKANVLSMKRYPIRSGKQVIEVVTKGKPTFAGIDPYNFYIDRDSDDNLVPVS</sequence>
<name>A0A6I4UM01_9SPHN</name>
<dbReference type="Gene3D" id="1.10.390.10">
    <property type="entry name" value="Neutral Protease Domain 2"/>
    <property type="match status" value="1"/>
</dbReference>
<feature type="transmembrane region" description="Helical" evidence="1">
    <location>
        <begin position="362"/>
        <end position="383"/>
    </location>
</feature>
<dbReference type="EMBL" id="WTYB01000002">
    <property type="protein sequence ID" value="MXP38443.1"/>
    <property type="molecule type" value="Genomic_DNA"/>
</dbReference>
<keyword evidence="1" id="KW-0472">Membrane</keyword>
<evidence type="ECO:0000313" key="5">
    <source>
        <dbReference type="Proteomes" id="UP000430021"/>
    </source>
</evidence>
<dbReference type="GO" id="GO:0008237">
    <property type="term" value="F:metallopeptidase activity"/>
    <property type="evidence" value="ECO:0007669"/>
    <property type="project" value="InterPro"/>
</dbReference>
<dbReference type="InterPro" id="IPR014782">
    <property type="entry name" value="Peptidase_M1_dom"/>
</dbReference>
<evidence type="ECO:0000259" key="2">
    <source>
        <dbReference type="Pfam" id="PF01433"/>
    </source>
</evidence>
<keyword evidence="1" id="KW-1133">Transmembrane helix</keyword>
<evidence type="ECO:0000313" key="3">
    <source>
        <dbReference type="EMBL" id="MBB3776479.1"/>
    </source>
</evidence>
<dbReference type="GO" id="GO:0004177">
    <property type="term" value="F:aminopeptidase activity"/>
    <property type="evidence" value="ECO:0007669"/>
    <property type="project" value="UniProtKB-KW"/>
</dbReference>
<dbReference type="PANTHER" id="PTHR43471">
    <property type="entry name" value="ABC TRANSPORTER PERMEASE"/>
    <property type="match status" value="1"/>
</dbReference>
<feature type="transmembrane region" description="Helical" evidence="1">
    <location>
        <begin position="413"/>
        <end position="437"/>
    </location>
</feature>
<evidence type="ECO:0000313" key="6">
    <source>
        <dbReference type="Proteomes" id="UP000548685"/>
    </source>
</evidence>
<protein>
    <submittedName>
        <fullName evidence="3 4">Aminopeptidase</fullName>
    </submittedName>
</protein>
<feature type="transmembrane region" description="Helical" evidence="1">
    <location>
        <begin position="19"/>
        <end position="36"/>
    </location>
</feature>
<organism evidence="4 5">
    <name type="scientific">Erythrobacter ramosus</name>
    <dbReference type="NCBI Taxonomy" id="35811"/>
    <lineage>
        <taxon>Bacteria</taxon>
        <taxon>Pseudomonadati</taxon>
        <taxon>Pseudomonadota</taxon>
        <taxon>Alphaproteobacteria</taxon>
        <taxon>Sphingomonadales</taxon>
        <taxon>Erythrobacteraceae</taxon>
        <taxon>Erythrobacter/Porphyrobacter group</taxon>
        <taxon>Erythrobacter</taxon>
    </lineage>
</organism>
<dbReference type="EMBL" id="JACICE010000002">
    <property type="protein sequence ID" value="MBB3776479.1"/>
    <property type="molecule type" value="Genomic_DNA"/>
</dbReference>
<feature type="transmembrane region" description="Helical" evidence="1">
    <location>
        <begin position="56"/>
        <end position="80"/>
    </location>
</feature>
<comment type="caution">
    <text evidence="4">The sequence shown here is derived from an EMBL/GenBank/DDBJ whole genome shotgun (WGS) entry which is preliminary data.</text>
</comment>
<dbReference type="AlphaFoldDB" id="A0A6I4UM01"/>
<feature type="transmembrane region" description="Helical" evidence="1">
    <location>
        <begin position="524"/>
        <end position="549"/>
    </location>
</feature>
<keyword evidence="4" id="KW-0378">Hydrolase</keyword>
<dbReference type="RefSeq" id="WP_160760600.1">
    <property type="nucleotide sequence ID" value="NZ_BAAADZ010000010.1"/>
</dbReference>
<feature type="domain" description="Peptidase M1 membrane alanine aminopeptidase" evidence="2">
    <location>
        <begin position="871"/>
        <end position="1061"/>
    </location>
</feature>
<keyword evidence="4" id="KW-0645">Protease</keyword>
<dbReference type="OrthoDB" id="100605at2"/>
<proteinExistence type="predicted"/>
<accession>A0A6I4UM01</accession>
<dbReference type="GO" id="GO:0008270">
    <property type="term" value="F:zinc ion binding"/>
    <property type="evidence" value="ECO:0007669"/>
    <property type="project" value="InterPro"/>
</dbReference>